<feature type="binding site" evidence="7">
    <location>
        <position position="172"/>
    </location>
    <ligand>
        <name>L-aspartate</name>
        <dbReference type="ChEBI" id="CHEBI:29991"/>
    </ligand>
</feature>
<dbReference type="Pfam" id="PF00152">
    <property type="entry name" value="tRNA-synt_2"/>
    <property type="match status" value="1"/>
</dbReference>
<organism evidence="9 10">
    <name type="scientific">Candidatus Kerfeldbacteria bacterium CG08_land_8_20_14_0_20_43_14</name>
    <dbReference type="NCBI Taxonomy" id="2014246"/>
    <lineage>
        <taxon>Bacteria</taxon>
        <taxon>Candidatus Kerfeldiibacteriota</taxon>
    </lineage>
</organism>
<dbReference type="Gene3D" id="3.30.930.10">
    <property type="entry name" value="Bira Bifunctional Protein, Domain 2"/>
    <property type="match status" value="2"/>
</dbReference>
<dbReference type="GO" id="GO:0004815">
    <property type="term" value="F:aspartate-tRNA ligase activity"/>
    <property type="evidence" value="ECO:0007669"/>
    <property type="project" value="UniProtKB-UniRule"/>
</dbReference>
<dbReference type="Gene3D" id="3.30.1360.30">
    <property type="entry name" value="GAD-like domain"/>
    <property type="match status" value="1"/>
</dbReference>
<keyword evidence="4 7" id="KW-0067">ATP-binding</keyword>
<dbReference type="InterPro" id="IPR004524">
    <property type="entry name" value="Asp-tRNA-ligase_1"/>
</dbReference>
<dbReference type="Gene3D" id="2.40.50.140">
    <property type="entry name" value="Nucleic acid-binding proteins"/>
    <property type="match status" value="1"/>
</dbReference>
<feature type="region of interest" description="Aspartate" evidence="7">
    <location>
        <begin position="196"/>
        <end position="199"/>
    </location>
</feature>
<dbReference type="AlphaFoldDB" id="A0A2H0YQB9"/>
<sequence length="463" mass="53264">MERLLIKDTINKINEPVLLKGWVHNHRRLGKMVFMDLRDRSGIIQVLFMDEMLEKANQIRPEWVVEITGKVVERTAKNKNESSPTGGVEIHATGLKILSEALTPPFPVNDETKAQETSEDLRMKYRYLDLRRSSMRGNLVLRAKVNHFIRNFLTKEDFLEVETPFLTKGTPEGAREYIVPARNFPGKFYVLPQSPQQFKQLLMIAGIEKYFQIAKCFRDEDQRADRQPEFTQLDLEISFTDQEEILNLVEKMVVGLVKETVPEKHITQTPFPRIPHKQAMEKYGTDKPDIRKDKTDKNELGFAFIIDFPLFEYSEAEKKLVPSHHLFTSPQDPEAFLHGKVKPEEALSKQYDLTLNGFEVAGGSIRIHDWKIQEKVFEILKIGKEEAEKRFGHMKKAFEYGVPPHGGIAMGLDRLIAVLAGESNIREIMAFPKTNDAKDLMTDAPTELPKAQLDEAHIQIKKK</sequence>
<keyword evidence="5 7" id="KW-0648">Protein biosynthesis</keyword>
<dbReference type="EMBL" id="PEXW01000042">
    <property type="protein sequence ID" value="PIS40687.1"/>
    <property type="molecule type" value="Genomic_DNA"/>
</dbReference>
<dbReference type="GO" id="GO:0005737">
    <property type="term" value="C:cytoplasm"/>
    <property type="evidence" value="ECO:0007669"/>
    <property type="project" value="UniProtKB-SubCell"/>
</dbReference>
<reference evidence="10" key="1">
    <citation type="submission" date="2017-09" db="EMBL/GenBank/DDBJ databases">
        <title>Depth-based differentiation of microbial function through sediment-hosted aquifers and enrichment of novel symbionts in the deep terrestrial subsurface.</title>
        <authorList>
            <person name="Probst A.J."/>
            <person name="Ladd B."/>
            <person name="Jarett J.K."/>
            <person name="Geller-Mcgrath D.E."/>
            <person name="Sieber C.M.K."/>
            <person name="Emerson J.B."/>
            <person name="Anantharaman K."/>
            <person name="Thomas B.C."/>
            <person name="Malmstrom R."/>
            <person name="Stieglmeier M."/>
            <person name="Klingl A."/>
            <person name="Woyke T."/>
            <person name="Ryan C.M."/>
            <person name="Banfield J.F."/>
        </authorList>
    </citation>
    <scope>NUCLEOTIDE SEQUENCE [LARGE SCALE GENOMIC DNA]</scope>
</reference>
<comment type="caution">
    <text evidence="9">The sequence shown here is derived from an EMBL/GenBank/DDBJ whole genome shotgun (WGS) entry which is preliminary data.</text>
</comment>
<evidence type="ECO:0000256" key="3">
    <source>
        <dbReference type="ARBA" id="ARBA00022741"/>
    </source>
</evidence>
<dbReference type="Pfam" id="PF01336">
    <property type="entry name" value="tRNA_anti-codon"/>
    <property type="match status" value="1"/>
</dbReference>
<dbReference type="InterPro" id="IPR004365">
    <property type="entry name" value="NA-bd_OB_tRNA"/>
</dbReference>
<dbReference type="InterPro" id="IPR004364">
    <property type="entry name" value="Aa-tRNA-synt_II"/>
</dbReference>
<comment type="similarity">
    <text evidence="1 7">Belongs to the class-II aminoacyl-tRNA synthetase family. Type 1 subfamily.</text>
</comment>
<dbReference type="HAMAP" id="MF_00044">
    <property type="entry name" value="Asp_tRNA_synth_type1"/>
    <property type="match status" value="1"/>
</dbReference>
<keyword evidence="2 7" id="KW-0436">Ligase</keyword>
<dbReference type="InterPro" id="IPR012340">
    <property type="entry name" value="NA-bd_OB-fold"/>
</dbReference>
<dbReference type="GO" id="GO:0005524">
    <property type="term" value="F:ATP binding"/>
    <property type="evidence" value="ECO:0007669"/>
    <property type="project" value="UniProtKB-UniRule"/>
</dbReference>
<accession>A0A2H0YQB9</accession>
<comment type="function">
    <text evidence="7">Catalyzes the attachment of L-aspartate to tRNA(Asp) in a two-step reaction: L-aspartate is first activated by ATP to form Asp-AMP and then transferred to the acceptor end of tRNA(Asp).</text>
</comment>
<feature type="binding site" evidence="7">
    <location>
        <position position="359"/>
    </location>
    <ligand>
        <name>ATP</name>
        <dbReference type="ChEBI" id="CHEBI:30616"/>
    </ligand>
</feature>
<comment type="catalytic activity">
    <reaction evidence="7">
        <text>tRNA(Asp) + L-aspartate + ATP = L-aspartyl-tRNA(Asp) + AMP + diphosphate</text>
        <dbReference type="Rhea" id="RHEA:19649"/>
        <dbReference type="Rhea" id="RHEA-COMP:9660"/>
        <dbReference type="Rhea" id="RHEA-COMP:9678"/>
        <dbReference type="ChEBI" id="CHEBI:29991"/>
        <dbReference type="ChEBI" id="CHEBI:30616"/>
        <dbReference type="ChEBI" id="CHEBI:33019"/>
        <dbReference type="ChEBI" id="CHEBI:78442"/>
        <dbReference type="ChEBI" id="CHEBI:78516"/>
        <dbReference type="ChEBI" id="CHEBI:456215"/>
        <dbReference type="EC" id="6.1.1.12"/>
    </reaction>
</comment>
<gene>
    <name evidence="7 9" type="primary">aspS</name>
    <name evidence="9" type="ORF">COT26_01955</name>
</gene>
<evidence type="ECO:0000313" key="9">
    <source>
        <dbReference type="EMBL" id="PIS40687.1"/>
    </source>
</evidence>
<dbReference type="InterPro" id="IPR045864">
    <property type="entry name" value="aa-tRNA-synth_II/BPL/LPL"/>
</dbReference>
<dbReference type="InterPro" id="IPR004115">
    <property type="entry name" value="GAD-like_sf"/>
</dbReference>
<dbReference type="InterPro" id="IPR047090">
    <property type="entry name" value="AspRS_core"/>
</dbReference>
<evidence type="ECO:0000256" key="5">
    <source>
        <dbReference type="ARBA" id="ARBA00022917"/>
    </source>
</evidence>
<dbReference type="NCBIfam" id="TIGR00459">
    <property type="entry name" value="aspS_bact"/>
    <property type="match status" value="1"/>
</dbReference>
<dbReference type="GO" id="GO:0003676">
    <property type="term" value="F:nucleic acid binding"/>
    <property type="evidence" value="ECO:0007669"/>
    <property type="project" value="InterPro"/>
</dbReference>
<feature type="binding site" evidence="7">
    <location>
        <position position="366"/>
    </location>
    <ligand>
        <name>L-aspartate</name>
        <dbReference type="ChEBI" id="CHEBI:29991"/>
    </ligand>
</feature>
<dbReference type="CDD" id="cd00777">
    <property type="entry name" value="AspRS_core"/>
    <property type="match status" value="1"/>
</dbReference>
<evidence type="ECO:0000256" key="1">
    <source>
        <dbReference type="ARBA" id="ARBA00006303"/>
    </source>
</evidence>
<evidence type="ECO:0000256" key="2">
    <source>
        <dbReference type="ARBA" id="ARBA00022598"/>
    </source>
</evidence>
<dbReference type="InterPro" id="IPR006195">
    <property type="entry name" value="aa-tRNA-synth_II"/>
</dbReference>
<feature type="binding site" evidence="7">
    <location>
        <begin position="411"/>
        <end position="414"/>
    </location>
    <ligand>
        <name>ATP</name>
        <dbReference type="ChEBI" id="CHEBI:30616"/>
    </ligand>
</feature>
<dbReference type="Proteomes" id="UP000236845">
    <property type="component" value="Unassembled WGS sequence"/>
</dbReference>
<name>A0A2H0YQB9_9BACT</name>
<keyword evidence="3 7" id="KW-0547">Nucleotide-binding</keyword>
<comment type="subunit">
    <text evidence="7">Homodimer.</text>
</comment>
<dbReference type="PANTHER" id="PTHR22594:SF5">
    <property type="entry name" value="ASPARTATE--TRNA LIGASE, MITOCHONDRIAL"/>
    <property type="match status" value="1"/>
</dbReference>
<dbReference type="PROSITE" id="PS50862">
    <property type="entry name" value="AA_TRNA_LIGASE_II"/>
    <property type="match status" value="1"/>
</dbReference>
<feature type="binding site" evidence="7">
    <location>
        <begin position="218"/>
        <end position="220"/>
    </location>
    <ligand>
        <name>ATP</name>
        <dbReference type="ChEBI" id="CHEBI:30616"/>
    </ligand>
</feature>
<dbReference type="InterPro" id="IPR047089">
    <property type="entry name" value="Asp-tRNA-ligase_1_N"/>
</dbReference>
<comment type="caution">
    <text evidence="7">Lacks conserved residue(s) required for the propagation of feature annotation.</text>
</comment>
<evidence type="ECO:0000256" key="4">
    <source>
        <dbReference type="ARBA" id="ARBA00022840"/>
    </source>
</evidence>
<feature type="domain" description="Aminoacyl-transfer RNA synthetases class-II family profile" evidence="8">
    <location>
        <begin position="139"/>
        <end position="449"/>
    </location>
</feature>
<feature type="binding site" evidence="7">
    <location>
        <position position="218"/>
    </location>
    <ligand>
        <name>L-aspartate</name>
        <dbReference type="ChEBI" id="CHEBI:29991"/>
    </ligand>
</feature>
<evidence type="ECO:0000256" key="7">
    <source>
        <dbReference type="HAMAP-Rule" id="MF_00044"/>
    </source>
</evidence>
<evidence type="ECO:0000313" key="10">
    <source>
        <dbReference type="Proteomes" id="UP000236845"/>
    </source>
</evidence>
<keyword evidence="6 7" id="KW-0030">Aminoacyl-tRNA synthetase</keyword>
<evidence type="ECO:0000256" key="6">
    <source>
        <dbReference type="ARBA" id="ARBA00023146"/>
    </source>
</evidence>
<evidence type="ECO:0000259" key="8">
    <source>
        <dbReference type="PROSITE" id="PS50862"/>
    </source>
</evidence>
<dbReference type="PANTHER" id="PTHR22594">
    <property type="entry name" value="ASPARTYL/LYSYL-TRNA SYNTHETASE"/>
    <property type="match status" value="1"/>
</dbReference>
<dbReference type="SUPFAM" id="SSF50249">
    <property type="entry name" value="Nucleic acid-binding proteins"/>
    <property type="match status" value="1"/>
</dbReference>
<protein>
    <recommendedName>
        <fullName evidence="7">Aspartate--tRNA ligase</fullName>
        <ecNumber evidence="7">6.1.1.12</ecNumber>
    </recommendedName>
    <alternativeName>
        <fullName evidence="7">Aspartyl-tRNA synthetase</fullName>
        <shortName evidence="7">AspRS</shortName>
    </alternativeName>
</protein>
<dbReference type="EC" id="6.1.1.12" evidence="7"/>
<proteinExistence type="inferred from homology"/>
<dbReference type="InterPro" id="IPR002312">
    <property type="entry name" value="Asp/Asn-tRNA-synth_IIb"/>
</dbReference>
<dbReference type="SUPFAM" id="SSF55681">
    <property type="entry name" value="Class II aaRS and biotin synthetases"/>
    <property type="match status" value="1"/>
</dbReference>
<dbReference type="GO" id="GO:0006422">
    <property type="term" value="P:aspartyl-tRNA aminoacylation"/>
    <property type="evidence" value="ECO:0007669"/>
    <property type="project" value="UniProtKB-UniRule"/>
</dbReference>
<dbReference type="PRINTS" id="PR01042">
    <property type="entry name" value="TRNASYNTHASP"/>
</dbReference>
<comment type="subcellular location">
    <subcellularLocation>
        <location evidence="7">Cytoplasm</location>
    </subcellularLocation>
</comment>
<feature type="binding site" evidence="7">
    <location>
        <position position="227"/>
    </location>
    <ligand>
        <name>ATP</name>
        <dbReference type="ChEBI" id="CHEBI:30616"/>
    </ligand>
</feature>
<feature type="binding site" evidence="7">
    <location>
        <position position="324"/>
    </location>
    <ligand>
        <name>L-aspartate</name>
        <dbReference type="ChEBI" id="CHEBI:29991"/>
    </ligand>
</feature>
<dbReference type="CDD" id="cd04317">
    <property type="entry name" value="EcAspRS_like_N"/>
    <property type="match status" value="1"/>
</dbReference>
<keyword evidence="7" id="KW-0963">Cytoplasm</keyword>